<evidence type="ECO:0000313" key="6">
    <source>
        <dbReference type="EMBL" id="OHT05927.1"/>
    </source>
</evidence>
<reference evidence="6" key="1">
    <citation type="submission" date="2016-10" db="EMBL/GenBank/DDBJ databases">
        <authorList>
            <person name="Benchimol M."/>
            <person name="Almeida L.G."/>
            <person name="Vasconcelos A.T."/>
            <person name="Perreira-Neves A."/>
            <person name="Rosa I.A."/>
            <person name="Tasca T."/>
            <person name="Bogo M.R."/>
            <person name="de Souza W."/>
        </authorList>
    </citation>
    <scope>NUCLEOTIDE SEQUENCE [LARGE SCALE GENOMIC DNA]</scope>
    <source>
        <strain evidence="6">K</strain>
    </source>
</reference>
<dbReference type="SUPFAM" id="SSF57850">
    <property type="entry name" value="RING/U-box"/>
    <property type="match status" value="1"/>
</dbReference>
<dbReference type="OrthoDB" id="6105938at2759"/>
<dbReference type="InterPro" id="IPR001841">
    <property type="entry name" value="Znf_RING"/>
</dbReference>
<protein>
    <recommendedName>
        <fullName evidence="5">RING-type domain-containing protein</fullName>
    </recommendedName>
</protein>
<proteinExistence type="predicted"/>
<dbReference type="EMBL" id="MLAK01000741">
    <property type="protein sequence ID" value="OHT05927.1"/>
    <property type="molecule type" value="Genomic_DNA"/>
</dbReference>
<organism evidence="6 7">
    <name type="scientific">Tritrichomonas foetus</name>
    <dbReference type="NCBI Taxonomy" id="1144522"/>
    <lineage>
        <taxon>Eukaryota</taxon>
        <taxon>Metamonada</taxon>
        <taxon>Parabasalia</taxon>
        <taxon>Tritrichomonadida</taxon>
        <taxon>Tritrichomonadidae</taxon>
        <taxon>Tritrichomonas</taxon>
    </lineage>
</organism>
<evidence type="ECO:0000313" key="7">
    <source>
        <dbReference type="Proteomes" id="UP000179807"/>
    </source>
</evidence>
<evidence type="ECO:0000256" key="3">
    <source>
        <dbReference type="ARBA" id="ARBA00022833"/>
    </source>
</evidence>
<comment type="caution">
    <text evidence="6">The sequence shown here is derived from an EMBL/GenBank/DDBJ whole genome shotgun (WGS) entry which is preliminary data.</text>
</comment>
<dbReference type="PROSITE" id="PS00518">
    <property type="entry name" value="ZF_RING_1"/>
    <property type="match status" value="1"/>
</dbReference>
<dbReference type="InterPro" id="IPR013083">
    <property type="entry name" value="Znf_RING/FYVE/PHD"/>
</dbReference>
<evidence type="ECO:0000259" key="5">
    <source>
        <dbReference type="PROSITE" id="PS50089"/>
    </source>
</evidence>
<dbReference type="Proteomes" id="UP000179807">
    <property type="component" value="Unassembled WGS sequence"/>
</dbReference>
<evidence type="ECO:0000256" key="2">
    <source>
        <dbReference type="ARBA" id="ARBA00022771"/>
    </source>
</evidence>
<gene>
    <name evidence="6" type="ORF">TRFO_26136</name>
</gene>
<dbReference type="GO" id="GO:0008270">
    <property type="term" value="F:zinc ion binding"/>
    <property type="evidence" value="ECO:0007669"/>
    <property type="project" value="UniProtKB-KW"/>
</dbReference>
<dbReference type="Pfam" id="PF13920">
    <property type="entry name" value="zf-C3HC4_3"/>
    <property type="match status" value="1"/>
</dbReference>
<dbReference type="PROSITE" id="PS50089">
    <property type="entry name" value="ZF_RING_2"/>
    <property type="match status" value="1"/>
</dbReference>
<evidence type="ECO:0000256" key="4">
    <source>
        <dbReference type="PROSITE-ProRule" id="PRU00175"/>
    </source>
</evidence>
<evidence type="ECO:0000256" key="1">
    <source>
        <dbReference type="ARBA" id="ARBA00022723"/>
    </source>
</evidence>
<sequence>MKKHRCPVCMKRKENINVLIPCMHMVCFDCLSVWVGQSGNKCPYCRAPFTEAYSCDERGNIKNEINIDNFSFDISNYRPPKGATIWEQELSQNWSQVLQNVCKFLININMKDNTILSFIMKIITDNSKEDTKIKIEEFFGGICPNAFEIIFTINNPQNQQRNESLFSDDDPLSQFH</sequence>
<dbReference type="RefSeq" id="XP_068359063.1">
    <property type="nucleotide sequence ID" value="XM_068504765.1"/>
</dbReference>
<dbReference type="VEuPathDB" id="TrichDB:TRFO_26136"/>
<keyword evidence="1" id="KW-0479">Metal-binding</keyword>
<dbReference type="Gene3D" id="3.30.40.10">
    <property type="entry name" value="Zinc/RING finger domain, C3HC4 (zinc finger)"/>
    <property type="match status" value="1"/>
</dbReference>
<name>A0A1J4K3H6_9EUKA</name>
<keyword evidence="3" id="KW-0862">Zinc</keyword>
<dbReference type="GeneID" id="94839469"/>
<keyword evidence="2 4" id="KW-0863">Zinc-finger</keyword>
<dbReference type="InterPro" id="IPR017907">
    <property type="entry name" value="Znf_RING_CS"/>
</dbReference>
<keyword evidence="7" id="KW-1185">Reference proteome</keyword>
<dbReference type="SMART" id="SM00184">
    <property type="entry name" value="RING"/>
    <property type="match status" value="1"/>
</dbReference>
<accession>A0A1J4K3H6</accession>
<feature type="domain" description="RING-type" evidence="5">
    <location>
        <begin position="6"/>
        <end position="46"/>
    </location>
</feature>
<dbReference type="AlphaFoldDB" id="A0A1J4K3H6"/>